<evidence type="ECO:0000256" key="4">
    <source>
        <dbReference type="ARBA" id="ARBA00022452"/>
    </source>
</evidence>
<dbReference type="Gene3D" id="3.40.50.2300">
    <property type="match status" value="2"/>
</dbReference>
<evidence type="ECO:0000256" key="6">
    <source>
        <dbReference type="ARBA" id="ARBA00023136"/>
    </source>
</evidence>
<accession>A0ABW3WKF9</accession>
<dbReference type="SUPFAM" id="SSF56954">
    <property type="entry name" value="Outer membrane efflux proteins (OEP)"/>
    <property type="match status" value="1"/>
</dbReference>
<evidence type="ECO:0000256" key="3">
    <source>
        <dbReference type="ARBA" id="ARBA00022448"/>
    </source>
</evidence>
<protein>
    <submittedName>
        <fullName evidence="8">TolC family protein</fullName>
    </submittedName>
</protein>
<evidence type="ECO:0000313" key="9">
    <source>
        <dbReference type="Proteomes" id="UP001597241"/>
    </source>
</evidence>
<dbReference type="Pfam" id="PF02321">
    <property type="entry name" value="OEP"/>
    <property type="match status" value="2"/>
</dbReference>
<reference evidence="9" key="1">
    <citation type="journal article" date="2019" name="Int. J. Syst. Evol. Microbiol.">
        <title>The Global Catalogue of Microorganisms (GCM) 10K type strain sequencing project: providing services to taxonomists for standard genome sequencing and annotation.</title>
        <authorList>
            <consortium name="The Broad Institute Genomics Platform"/>
            <consortium name="The Broad Institute Genome Sequencing Center for Infectious Disease"/>
            <person name="Wu L."/>
            <person name="Ma J."/>
        </authorList>
    </citation>
    <scope>NUCLEOTIDE SEQUENCE [LARGE SCALE GENOMIC DNA]</scope>
    <source>
        <strain evidence="9">CCUG 62221</strain>
    </source>
</reference>
<evidence type="ECO:0000256" key="1">
    <source>
        <dbReference type="ARBA" id="ARBA00004442"/>
    </source>
</evidence>
<dbReference type="EMBL" id="JBHTMV010000001">
    <property type="protein sequence ID" value="MFD1292377.1"/>
    <property type="molecule type" value="Genomic_DNA"/>
</dbReference>
<evidence type="ECO:0000313" key="8">
    <source>
        <dbReference type="EMBL" id="MFD1292377.1"/>
    </source>
</evidence>
<dbReference type="RefSeq" id="WP_386806953.1">
    <property type="nucleotide sequence ID" value="NZ_JBHTMV010000001.1"/>
</dbReference>
<comment type="caution">
    <text evidence="8">The sequence shown here is derived from an EMBL/GenBank/DDBJ whole genome shotgun (WGS) entry which is preliminary data.</text>
</comment>
<name>A0ABW3WKF9_9FLAO</name>
<gene>
    <name evidence="8" type="ORF">ACFQ5N_00900</name>
</gene>
<sequence length="781" mass="88365">MKKIVVFFLFFTCILFSQSKKEVIVGILADNSTSETNILLEELKTEVKSVLGANVEVSFTKQLDNNFSLNTAKTNYQTLVDSNADVILSFGTINNIMLYNEKVYPKPTIVFGSINNDFMDLTEKINKTEVNNLSYVIAPFSYKDDIEIFNSLFEFKKLGIIVEEHVINELPIKDLLDTYFLNKNQEYKLIPIPKEGEDLTYSLDDVDAVYFAGGNYLEENKINALIKSVNTKKLPSFTAFGIKNVERGILATNHTDSNLSSFFRRIALNIESIVDGKNASDLPVFKNYEKKLTINYATATEINFPLRYSLIARVNFIGEKNDDLKDDTSKMSLLEMLEVVLDENLSLKAEKKNLDLVDQDVKSSKSNYLPDLSVSAGGVYIDPKIAEISAGESPEFSTSGAAVLNQLIYSESASANIDIQKELQKSQKEIYNSSQLDAVLNTSIAYFNTLILKTNTQIQNQNLQITKQNLDFAEQNFRIGSSGKADVLRFRSQLAQNTQNLIEANNDLEQSFNTINELLGQSMNTKIDIQDLNISDDIFEKYNYNEFFELLDYPNLKQKFVDFLVEETKNNAPELKSINYNLNALKRNYKLYDKGRYIPTVSLQGQYSLAMSQSGAGSSYPVGAPNIPDGTYNVGLNVSLPIFKQNLNNINRQTVKIQEDQLLIEQENTYLNLEKNIHDIVLDLINQIANIEISKVSEENAKQSLDLTQNAYKNGAVSVIELIDAQTNYIQAQLSKSSANYNFLITSMQLERAFGYFFLMNNDVDNQAFFQRAKQYILNKN</sequence>
<keyword evidence="5" id="KW-0812">Transmembrane</keyword>
<evidence type="ECO:0000256" key="7">
    <source>
        <dbReference type="ARBA" id="ARBA00023237"/>
    </source>
</evidence>
<keyword evidence="7" id="KW-0998">Cell outer membrane</keyword>
<comment type="similarity">
    <text evidence="2">Belongs to the outer membrane factor (OMF) (TC 1.B.17) family.</text>
</comment>
<evidence type="ECO:0000256" key="2">
    <source>
        <dbReference type="ARBA" id="ARBA00007613"/>
    </source>
</evidence>
<keyword evidence="9" id="KW-1185">Reference proteome</keyword>
<dbReference type="InterPro" id="IPR051906">
    <property type="entry name" value="TolC-like"/>
</dbReference>
<keyword evidence="3" id="KW-0813">Transport</keyword>
<dbReference type="Gene3D" id="1.20.1600.10">
    <property type="entry name" value="Outer membrane efflux proteins (OEP)"/>
    <property type="match status" value="1"/>
</dbReference>
<keyword evidence="4" id="KW-1134">Transmembrane beta strand</keyword>
<dbReference type="Proteomes" id="UP001597241">
    <property type="component" value="Unassembled WGS sequence"/>
</dbReference>
<organism evidence="8 9">
    <name type="scientific">Lutibacter holmesii</name>
    <dbReference type="NCBI Taxonomy" id="1137985"/>
    <lineage>
        <taxon>Bacteria</taxon>
        <taxon>Pseudomonadati</taxon>
        <taxon>Bacteroidota</taxon>
        <taxon>Flavobacteriia</taxon>
        <taxon>Flavobacteriales</taxon>
        <taxon>Flavobacteriaceae</taxon>
        <taxon>Lutibacter</taxon>
    </lineage>
</organism>
<dbReference type="PANTHER" id="PTHR30026:SF20">
    <property type="entry name" value="OUTER MEMBRANE PROTEIN TOLC"/>
    <property type="match status" value="1"/>
</dbReference>
<dbReference type="InterPro" id="IPR003423">
    <property type="entry name" value="OMP_efflux"/>
</dbReference>
<dbReference type="PANTHER" id="PTHR30026">
    <property type="entry name" value="OUTER MEMBRANE PROTEIN TOLC"/>
    <property type="match status" value="1"/>
</dbReference>
<proteinExistence type="inferred from homology"/>
<evidence type="ECO:0000256" key="5">
    <source>
        <dbReference type="ARBA" id="ARBA00022692"/>
    </source>
</evidence>
<comment type="subcellular location">
    <subcellularLocation>
        <location evidence="1">Cell outer membrane</location>
    </subcellularLocation>
</comment>
<keyword evidence="6" id="KW-0472">Membrane</keyword>